<evidence type="ECO:0000256" key="6">
    <source>
        <dbReference type="ARBA" id="ARBA00023235"/>
    </source>
</evidence>
<dbReference type="SUPFAM" id="SSF53738">
    <property type="entry name" value="Phosphoglucomutase, first 3 domains"/>
    <property type="match status" value="2"/>
</dbReference>
<name>A0A2B7JSE1_CUTAC</name>
<dbReference type="GO" id="GO:0000287">
    <property type="term" value="F:magnesium ion binding"/>
    <property type="evidence" value="ECO:0007669"/>
    <property type="project" value="InterPro"/>
</dbReference>
<evidence type="ECO:0000256" key="1">
    <source>
        <dbReference type="ARBA" id="ARBA00001946"/>
    </source>
</evidence>
<feature type="domain" description="Alpha-D-phosphohexomutase alpha/beta/alpha" evidence="11">
    <location>
        <begin position="270"/>
        <end position="381"/>
    </location>
</feature>
<evidence type="ECO:0000259" key="10">
    <source>
        <dbReference type="Pfam" id="PF02879"/>
    </source>
</evidence>
<keyword evidence="4 7" id="KW-0479">Metal-binding</keyword>
<keyword evidence="3" id="KW-0597">Phosphoprotein</keyword>
<evidence type="ECO:0000256" key="4">
    <source>
        <dbReference type="ARBA" id="ARBA00022723"/>
    </source>
</evidence>
<dbReference type="PROSITE" id="PS00710">
    <property type="entry name" value="PGM_PMM"/>
    <property type="match status" value="1"/>
</dbReference>
<evidence type="ECO:0000256" key="2">
    <source>
        <dbReference type="ARBA" id="ARBA00010231"/>
    </source>
</evidence>
<dbReference type="InterPro" id="IPR036900">
    <property type="entry name" value="A-D-PHexomutase_C_sf"/>
</dbReference>
<dbReference type="Proteomes" id="UP000256621">
    <property type="component" value="Chromosome"/>
</dbReference>
<evidence type="ECO:0000313" key="15">
    <source>
        <dbReference type="Proteomes" id="UP000256621"/>
    </source>
</evidence>
<dbReference type="InterPro" id="IPR005841">
    <property type="entry name" value="Alpha-D-phosphohexomutase_SF"/>
</dbReference>
<reference evidence="13 14" key="1">
    <citation type="submission" date="2017-02" db="EMBL/GenBank/DDBJ databases">
        <title>Prevalence of linear plasmids in Cutibacterium acnes isolates obtained from cancerous prostatic tissue.</title>
        <authorList>
            <person name="Davidsson S."/>
            <person name="Bruggemann H."/>
        </authorList>
    </citation>
    <scope>NUCLEOTIDE SEQUENCE [LARGE SCALE GENOMIC DNA]</scope>
    <source>
        <strain evidence="13 14">11-78</strain>
    </source>
</reference>
<dbReference type="CDD" id="cd05800">
    <property type="entry name" value="PGM_like2"/>
    <property type="match status" value="1"/>
</dbReference>
<evidence type="ECO:0000256" key="7">
    <source>
        <dbReference type="RuleBase" id="RU004326"/>
    </source>
</evidence>
<sequence length="474" mass="53246">MADEIEFGTGGWRAIIADTFTRLNVERVAQALADRIHDENQEHRPVVIGYDQRFLSPEFAWWAAEVLAGNDIVVRIIDRPAPTPMIMWTVRDLGCAYGMAVTASHNPATYNGLKVFTEGGRDAKVEITEPIQHRANSISPKDIRRVHRTDALRDGVIEVQTSMNWYIDAILDHVDLEAIRHAHLKVVLDPMFGVSRTCLQTILMTARCDVDTIHERRDTLFGGRLPSPNSRTLQTLAQEVVERGADIGIATDGDADRLGIIDDQGHFLHPNQILVLLYTYLLEDKGWQGPCVRNLATTHLLDRVAEAHGQTCYEVPVGFKWVSSKMAETNAVIGGESSGGLTVQGHIAGKDGVYAGTLLVEMIAKRGKKLSQIYADIEERYGRLEMVEDDFSFAPEDKEYLKRRIYQDKDLPDFGLEVDHISDMDGVKVYFANGGWIIVRFSGTEPLLRVFCEMPVAQMARECIDKVVKHYHFE</sequence>
<evidence type="ECO:0000313" key="13">
    <source>
        <dbReference type="EMBL" id="PGF35363.1"/>
    </source>
</evidence>
<dbReference type="InterPro" id="IPR005843">
    <property type="entry name" value="A-D-PHexomutase_C"/>
</dbReference>
<dbReference type="PANTHER" id="PTHR45745">
    <property type="entry name" value="PHOSPHOMANNOMUTASE 45A"/>
    <property type="match status" value="1"/>
</dbReference>
<evidence type="ECO:0000313" key="14">
    <source>
        <dbReference type="Proteomes" id="UP000226191"/>
    </source>
</evidence>
<dbReference type="PANTHER" id="PTHR45745:SF1">
    <property type="entry name" value="PHOSPHOGLUCOMUTASE 2B-RELATED"/>
    <property type="match status" value="1"/>
</dbReference>
<evidence type="ECO:0000259" key="11">
    <source>
        <dbReference type="Pfam" id="PF02880"/>
    </source>
</evidence>
<dbReference type="Pfam" id="PF00408">
    <property type="entry name" value="PGM_PMM_IV"/>
    <property type="match status" value="1"/>
</dbReference>
<dbReference type="OMA" id="YIPDYAG"/>
<evidence type="ECO:0000313" key="12">
    <source>
        <dbReference type="EMBL" id="AXM07145.1"/>
    </source>
</evidence>
<dbReference type="Gene3D" id="3.30.310.50">
    <property type="entry name" value="Alpha-D-phosphohexomutase, C-terminal domain"/>
    <property type="match status" value="1"/>
</dbReference>
<dbReference type="PRINTS" id="PR00509">
    <property type="entry name" value="PGMPMM"/>
</dbReference>
<dbReference type="InterPro" id="IPR005845">
    <property type="entry name" value="A-D-PHexomutase_a/b/a-II"/>
</dbReference>
<feature type="domain" description="Alpha-D-phosphohexomutase C-terminal" evidence="8">
    <location>
        <begin position="425"/>
        <end position="469"/>
    </location>
</feature>
<reference evidence="12 15" key="2">
    <citation type="submission" date="2018-08" db="EMBL/GenBank/DDBJ databases">
        <title>Genome sequencing of Cutibacterium acnes KCOM 1315.</title>
        <authorList>
            <person name="Kook J.-K."/>
            <person name="Park S.-N."/>
            <person name="Lim Y.K."/>
        </authorList>
    </citation>
    <scope>NUCLEOTIDE SEQUENCE [LARGE SCALE GENOMIC DNA]</scope>
    <source>
        <strain evidence="12 15">KCOM 1315</strain>
    </source>
</reference>
<organism evidence="13 14">
    <name type="scientific">Cutibacterium acnes</name>
    <name type="common">Propionibacterium acnes</name>
    <dbReference type="NCBI Taxonomy" id="1747"/>
    <lineage>
        <taxon>Bacteria</taxon>
        <taxon>Bacillati</taxon>
        <taxon>Actinomycetota</taxon>
        <taxon>Actinomycetes</taxon>
        <taxon>Propionibacteriales</taxon>
        <taxon>Propionibacteriaceae</taxon>
        <taxon>Cutibacterium</taxon>
    </lineage>
</organism>
<evidence type="ECO:0000256" key="3">
    <source>
        <dbReference type="ARBA" id="ARBA00022553"/>
    </source>
</evidence>
<dbReference type="Proteomes" id="UP000226191">
    <property type="component" value="Unassembled WGS sequence"/>
</dbReference>
<dbReference type="GO" id="GO:0008973">
    <property type="term" value="F:phosphopentomutase activity"/>
    <property type="evidence" value="ECO:0007669"/>
    <property type="project" value="TreeGrafter"/>
</dbReference>
<dbReference type="EMBL" id="MVCE01000002">
    <property type="protein sequence ID" value="PGF35363.1"/>
    <property type="molecule type" value="Genomic_DNA"/>
</dbReference>
<dbReference type="InterPro" id="IPR016066">
    <property type="entry name" value="A-D-PHexomutase_CS"/>
</dbReference>
<dbReference type="GeneID" id="92858226"/>
<feature type="domain" description="Alpha-D-phosphohexomutase alpha/beta/alpha" evidence="10">
    <location>
        <begin position="166"/>
        <end position="265"/>
    </location>
</feature>
<dbReference type="AlphaFoldDB" id="A0A2B7JSE1"/>
<keyword evidence="5 7" id="KW-0460">Magnesium</keyword>
<dbReference type="InterPro" id="IPR016055">
    <property type="entry name" value="A-D-PHexomutase_a/b/a-I/II/III"/>
</dbReference>
<evidence type="ECO:0000259" key="8">
    <source>
        <dbReference type="Pfam" id="PF00408"/>
    </source>
</evidence>
<dbReference type="Pfam" id="PF02878">
    <property type="entry name" value="PGM_PMM_I"/>
    <property type="match status" value="1"/>
</dbReference>
<dbReference type="InterPro" id="IPR005846">
    <property type="entry name" value="A-D-PHexomutase_a/b/a-III"/>
</dbReference>
<dbReference type="RefSeq" id="WP_002515771.1">
    <property type="nucleotide sequence ID" value="NZ_AP019664.1"/>
</dbReference>
<dbReference type="Pfam" id="PF02880">
    <property type="entry name" value="PGM_PMM_III"/>
    <property type="match status" value="1"/>
</dbReference>
<dbReference type="GO" id="GO:0006166">
    <property type="term" value="P:purine ribonucleoside salvage"/>
    <property type="evidence" value="ECO:0007669"/>
    <property type="project" value="TreeGrafter"/>
</dbReference>
<dbReference type="Pfam" id="PF02879">
    <property type="entry name" value="PGM_PMM_II"/>
    <property type="match status" value="1"/>
</dbReference>
<comment type="similarity">
    <text evidence="2 7">Belongs to the phosphohexose mutase family.</text>
</comment>
<evidence type="ECO:0000259" key="9">
    <source>
        <dbReference type="Pfam" id="PF02878"/>
    </source>
</evidence>
<comment type="cofactor">
    <cofactor evidence="1">
        <name>Mg(2+)</name>
        <dbReference type="ChEBI" id="CHEBI:18420"/>
    </cofactor>
</comment>
<evidence type="ECO:0000256" key="5">
    <source>
        <dbReference type="ARBA" id="ARBA00022842"/>
    </source>
</evidence>
<proteinExistence type="inferred from homology"/>
<protein>
    <submittedName>
        <fullName evidence="12">Phosphoglucomutase/phosphomannomutase family protein</fullName>
    </submittedName>
    <submittedName>
        <fullName evidence="13">Phosphonomutase</fullName>
    </submittedName>
</protein>
<dbReference type="Gene3D" id="3.40.120.10">
    <property type="entry name" value="Alpha-D-Glucose-1,6-Bisphosphate, subunit A, domain 3"/>
    <property type="match status" value="3"/>
</dbReference>
<gene>
    <name evidence="13" type="ORF">B1B09_07320</name>
    <name evidence="12" type="ORF">DXN06_08385</name>
</gene>
<dbReference type="GO" id="GO:0005975">
    <property type="term" value="P:carbohydrate metabolic process"/>
    <property type="evidence" value="ECO:0007669"/>
    <property type="project" value="InterPro"/>
</dbReference>
<feature type="domain" description="Alpha-D-phosphohexomutase alpha/beta/alpha" evidence="9">
    <location>
        <begin position="5"/>
        <end position="139"/>
    </location>
</feature>
<dbReference type="InterPro" id="IPR005844">
    <property type="entry name" value="A-D-PHexomutase_a/b/a-I"/>
</dbReference>
<dbReference type="OrthoDB" id="9803322at2"/>
<accession>A0A2B7JSE1</accession>
<keyword evidence="6" id="KW-0413">Isomerase</keyword>
<dbReference type="SUPFAM" id="SSF55957">
    <property type="entry name" value="Phosphoglucomutase, C-terminal domain"/>
    <property type="match status" value="1"/>
</dbReference>
<dbReference type="EMBL" id="CP031442">
    <property type="protein sequence ID" value="AXM07145.1"/>
    <property type="molecule type" value="Genomic_DNA"/>
</dbReference>